<evidence type="ECO:0000313" key="1">
    <source>
        <dbReference type="EMBL" id="CAA9279589.1"/>
    </source>
</evidence>
<feature type="non-terminal residue" evidence="1">
    <location>
        <position position="48"/>
    </location>
</feature>
<reference evidence="1" key="1">
    <citation type="submission" date="2020-02" db="EMBL/GenBank/DDBJ databases">
        <authorList>
            <person name="Meier V. D."/>
        </authorList>
    </citation>
    <scope>NUCLEOTIDE SEQUENCE</scope>
    <source>
        <strain evidence="1">AVDCRST_MAG57</strain>
    </source>
</reference>
<dbReference type="AlphaFoldDB" id="A0A6J4JIY5"/>
<protein>
    <submittedName>
        <fullName evidence="1">Uncharacterized protein</fullName>
    </submittedName>
</protein>
<organism evidence="1">
    <name type="scientific">uncultured Blastococcus sp</name>
    <dbReference type="NCBI Taxonomy" id="217144"/>
    <lineage>
        <taxon>Bacteria</taxon>
        <taxon>Bacillati</taxon>
        <taxon>Actinomycetota</taxon>
        <taxon>Actinomycetes</taxon>
        <taxon>Geodermatophilales</taxon>
        <taxon>Geodermatophilaceae</taxon>
        <taxon>Blastococcus</taxon>
        <taxon>environmental samples</taxon>
    </lineage>
</organism>
<sequence>MRLRRGVPRLRGHPIARVRAMAGGRPTDERRPMPTQAKAAVIEEITER</sequence>
<gene>
    <name evidence="1" type="ORF">AVDCRST_MAG57-3708</name>
</gene>
<proteinExistence type="predicted"/>
<accession>A0A6J4JIY5</accession>
<name>A0A6J4JIY5_9ACTN</name>
<dbReference type="EMBL" id="CADCTI010000298">
    <property type="protein sequence ID" value="CAA9279589.1"/>
    <property type="molecule type" value="Genomic_DNA"/>
</dbReference>